<dbReference type="PANTHER" id="PTHR25465:SF32">
    <property type="entry name" value="BLOODTHIRSTY-RELATED GENE FAMILY, MEMBER 16 ISOFORM X1-RELATED"/>
    <property type="match status" value="1"/>
</dbReference>
<protein>
    <recommendedName>
        <fullName evidence="6">RING-type domain-containing protein</fullName>
    </recommendedName>
</protein>
<dbReference type="Gene3D" id="3.30.40.10">
    <property type="entry name" value="Zinc/RING finger domain, C3HC4 (zinc finger)"/>
    <property type="match status" value="1"/>
</dbReference>
<dbReference type="SUPFAM" id="SSF57850">
    <property type="entry name" value="RING/U-box"/>
    <property type="match status" value="1"/>
</dbReference>
<dbReference type="Pfam" id="PF13445">
    <property type="entry name" value="zf-RING_UBOX"/>
    <property type="match status" value="1"/>
</dbReference>
<dbReference type="InterPro" id="IPR017907">
    <property type="entry name" value="Znf_RING_CS"/>
</dbReference>
<keyword evidence="3" id="KW-0862">Zinc</keyword>
<dbReference type="AlphaFoldDB" id="A0AA88PJ00"/>
<organism evidence="7 8">
    <name type="scientific">Cirrhinus molitorella</name>
    <name type="common">mud carp</name>
    <dbReference type="NCBI Taxonomy" id="172907"/>
    <lineage>
        <taxon>Eukaryota</taxon>
        <taxon>Metazoa</taxon>
        <taxon>Chordata</taxon>
        <taxon>Craniata</taxon>
        <taxon>Vertebrata</taxon>
        <taxon>Euteleostomi</taxon>
        <taxon>Actinopterygii</taxon>
        <taxon>Neopterygii</taxon>
        <taxon>Teleostei</taxon>
        <taxon>Ostariophysi</taxon>
        <taxon>Cypriniformes</taxon>
        <taxon>Cyprinidae</taxon>
        <taxon>Labeoninae</taxon>
        <taxon>Labeonini</taxon>
        <taxon>Cirrhinus</taxon>
    </lineage>
</organism>
<evidence type="ECO:0000259" key="6">
    <source>
        <dbReference type="PROSITE" id="PS50089"/>
    </source>
</evidence>
<dbReference type="GO" id="GO:0008270">
    <property type="term" value="F:zinc ion binding"/>
    <property type="evidence" value="ECO:0007669"/>
    <property type="project" value="UniProtKB-KW"/>
</dbReference>
<dbReference type="InterPro" id="IPR003613">
    <property type="entry name" value="Ubox_domain"/>
</dbReference>
<evidence type="ECO:0000256" key="1">
    <source>
        <dbReference type="ARBA" id="ARBA00022723"/>
    </source>
</evidence>
<sequence>MASSSGPLNEELQCSICLDVFNDPVTTLCGHNFCRACLNKCWKTNRGCFCPICNEKFSKRPHLKINTTLREVVQHFKEKLEEGKSENQMVKAQTDVQQMIEDRMKKIQEILHSVELRKKEKSASAELFADLSRSFERCQSELLDKMEKQQKATERQAKDLIKELQQETAELKRRHAELEQLSHTEDDLHLLQICPSICTPMQMKNCAEDDAAVCSGCDSGSRNSSS</sequence>
<evidence type="ECO:0000256" key="5">
    <source>
        <dbReference type="SAM" id="Coils"/>
    </source>
</evidence>
<reference evidence="7" key="1">
    <citation type="submission" date="2023-08" db="EMBL/GenBank/DDBJ databases">
        <title>Chromosome-level Genome Assembly of mud carp (Cirrhinus molitorella).</title>
        <authorList>
            <person name="Liu H."/>
        </authorList>
    </citation>
    <scope>NUCLEOTIDE SEQUENCE</scope>
    <source>
        <strain evidence="7">Prfri</strain>
        <tissue evidence="7">Muscle</tissue>
    </source>
</reference>
<accession>A0AA88PJ00</accession>
<proteinExistence type="predicted"/>
<keyword evidence="8" id="KW-1185">Reference proteome</keyword>
<evidence type="ECO:0000256" key="4">
    <source>
        <dbReference type="PROSITE-ProRule" id="PRU00175"/>
    </source>
</evidence>
<feature type="domain" description="RING-type" evidence="6">
    <location>
        <begin position="14"/>
        <end position="54"/>
    </location>
</feature>
<keyword evidence="2 4" id="KW-0863">Zinc-finger</keyword>
<evidence type="ECO:0000256" key="2">
    <source>
        <dbReference type="ARBA" id="ARBA00022771"/>
    </source>
</evidence>
<dbReference type="SMART" id="SM00184">
    <property type="entry name" value="RING"/>
    <property type="match status" value="1"/>
</dbReference>
<dbReference type="PANTHER" id="PTHR25465">
    <property type="entry name" value="B-BOX DOMAIN CONTAINING"/>
    <property type="match status" value="1"/>
</dbReference>
<dbReference type="GO" id="GO:0004842">
    <property type="term" value="F:ubiquitin-protein transferase activity"/>
    <property type="evidence" value="ECO:0007669"/>
    <property type="project" value="InterPro"/>
</dbReference>
<evidence type="ECO:0000313" key="7">
    <source>
        <dbReference type="EMBL" id="KAK2885248.1"/>
    </source>
</evidence>
<comment type="caution">
    <text evidence="7">The sequence shown here is derived from an EMBL/GenBank/DDBJ whole genome shotgun (WGS) entry which is preliminary data.</text>
</comment>
<feature type="coiled-coil region" evidence="5">
    <location>
        <begin position="143"/>
        <end position="184"/>
    </location>
</feature>
<dbReference type="InterPro" id="IPR027370">
    <property type="entry name" value="Znf-RING_euk"/>
</dbReference>
<dbReference type="Pfam" id="PF25600">
    <property type="entry name" value="TRIM_CC"/>
    <property type="match status" value="1"/>
</dbReference>
<evidence type="ECO:0000313" key="8">
    <source>
        <dbReference type="Proteomes" id="UP001187343"/>
    </source>
</evidence>
<dbReference type="InterPro" id="IPR013083">
    <property type="entry name" value="Znf_RING/FYVE/PHD"/>
</dbReference>
<dbReference type="InterPro" id="IPR058030">
    <property type="entry name" value="TRIM8/14/16/25/29/45/65_CC"/>
</dbReference>
<dbReference type="InterPro" id="IPR051051">
    <property type="entry name" value="E3_ubiq-ligase_TRIM/RNF"/>
</dbReference>
<keyword evidence="1" id="KW-0479">Metal-binding</keyword>
<dbReference type="SMART" id="SM00504">
    <property type="entry name" value="Ubox"/>
    <property type="match status" value="1"/>
</dbReference>
<evidence type="ECO:0000256" key="3">
    <source>
        <dbReference type="ARBA" id="ARBA00022833"/>
    </source>
</evidence>
<dbReference type="InterPro" id="IPR001841">
    <property type="entry name" value="Znf_RING"/>
</dbReference>
<dbReference type="PROSITE" id="PS50089">
    <property type="entry name" value="ZF_RING_2"/>
    <property type="match status" value="1"/>
</dbReference>
<dbReference type="PROSITE" id="PS00518">
    <property type="entry name" value="ZF_RING_1"/>
    <property type="match status" value="1"/>
</dbReference>
<name>A0AA88PJ00_9TELE</name>
<keyword evidence="5" id="KW-0175">Coiled coil</keyword>
<dbReference type="Proteomes" id="UP001187343">
    <property type="component" value="Unassembled WGS sequence"/>
</dbReference>
<gene>
    <name evidence="7" type="ORF">Q8A67_016085</name>
</gene>
<dbReference type="GO" id="GO:0016567">
    <property type="term" value="P:protein ubiquitination"/>
    <property type="evidence" value="ECO:0007669"/>
    <property type="project" value="InterPro"/>
</dbReference>
<dbReference type="EMBL" id="JAUYZG010000016">
    <property type="protein sequence ID" value="KAK2885248.1"/>
    <property type="molecule type" value="Genomic_DNA"/>
</dbReference>